<feature type="chain" id="PRO_5036275927" evidence="1">
    <location>
        <begin position="22"/>
        <end position="216"/>
    </location>
</feature>
<keyword evidence="3" id="KW-1185">Reference proteome</keyword>
<comment type="caution">
    <text evidence="2">The sequence shown here is derived from an EMBL/GenBank/DDBJ whole genome shotgun (WGS) entry which is preliminary data.</text>
</comment>
<dbReference type="PROSITE" id="PS51257">
    <property type="entry name" value="PROKAR_LIPOPROTEIN"/>
    <property type="match status" value="1"/>
</dbReference>
<protein>
    <submittedName>
        <fullName evidence="2">Uncharacterized protein</fullName>
    </submittedName>
</protein>
<evidence type="ECO:0000256" key="1">
    <source>
        <dbReference type="SAM" id="SignalP"/>
    </source>
</evidence>
<gene>
    <name evidence="2" type="ORF">KP509_05G082400</name>
</gene>
<keyword evidence="1" id="KW-0732">Signal</keyword>
<sequence length="216" mass="23242">MAAATKQQRFLLALIAYLASAASCVLCSSRQNSLCPLEESAVYPYAATCAAPAMYSSFLGGQSYYIVPYGGNGGGLAPEWDESASTFRVIFSEDNPAAYELGYADIKLLPFVMLADDQITFANSATKRVIALQGDLRFGFTLVETDDSAKAAKFQFVLDTSVGLPCPRIYGAQCKAYTIASSDYRGLSVSKVEVDGEPTTFTLSYTDKTVFVVYST</sequence>
<reference evidence="2" key="1">
    <citation type="submission" date="2021-08" db="EMBL/GenBank/DDBJ databases">
        <title>WGS assembly of Ceratopteris richardii.</title>
        <authorList>
            <person name="Marchant D.B."/>
            <person name="Chen G."/>
            <person name="Jenkins J."/>
            <person name="Shu S."/>
            <person name="Leebens-Mack J."/>
            <person name="Grimwood J."/>
            <person name="Schmutz J."/>
            <person name="Soltis P."/>
            <person name="Soltis D."/>
            <person name="Chen Z.-H."/>
        </authorList>
    </citation>
    <scope>NUCLEOTIDE SEQUENCE</scope>
    <source>
        <strain evidence="2">Whitten #5841</strain>
        <tissue evidence="2">Leaf</tissue>
    </source>
</reference>
<feature type="signal peptide" evidence="1">
    <location>
        <begin position="1"/>
        <end position="21"/>
    </location>
</feature>
<dbReference type="AlphaFoldDB" id="A0A8T2UNA6"/>
<accession>A0A8T2UNA6</accession>
<dbReference type="Proteomes" id="UP000825935">
    <property type="component" value="Chromosome 5"/>
</dbReference>
<dbReference type="EMBL" id="CM035410">
    <property type="protein sequence ID" value="KAH7437641.1"/>
    <property type="molecule type" value="Genomic_DNA"/>
</dbReference>
<proteinExistence type="predicted"/>
<organism evidence="2 3">
    <name type="scientific">Ceratopteris richardii</name>
    <name type="common">Triangle waterfern</name>
    <dbReference type="NCBI Taxonomy" id="49495"/>
    <lineage>
        <taxon>Eukaryota</taxon>
        <taxon>Viridiplantae</taxon>
        <taxon>Streptophyta</taxon>
        <taxon>Embryophyta</taxon>
        <taxon>Tracheophyta</taxon>
        <taxon>Polypodiopsida</taxon>
        <taxon>Polypodiidae</taxon>
        <taxon>Polypodiales</taxon>
        <taxon>Pteridineae</taxon>
        <taxon>Pteridaceae</taxon>
        <taxon>Parkerioideae</taxon>
        <taxon>Ceratopteris</taxon>
    </lineage>
</organism>
<dbReference type="EMBL" id="CM035410">
    <property type="protein sequence ID" value="KAH7437640.1"/>
    <property type="molecule type" value="Genomic_DNA"/>
</dbReference>
<evidence type="ECO:0000313" key="2">
    <source>
        <dbReference type="EMBL" id="KAH7437641.1"/>
    </source>
</evidence>
<evidence type="ECO:0000313" key="3">
    <source>
        <dbReference type="Proteomes" id="UP000825935"/>
    </source>
</evidence>
<name>A0A8T2UNA6_CERRI</name>